<dbReference type="InterPro" id="IPR019734">
    <property type="entry name" value="TPR_rpt"/>
</dbReference>
<evidence type="ECO:0000313" key="4">
    <source>
        <dbReference type="EMBL" id="TNV85312.1"/>
    </source>
</evidence>
<dbReference type="Pfam" id="PF13424">
    <property type="entry name" value="TPR_12"/>
    <property type="match status" value="1"/>
</dbReference>
<sequence length="871" mass="99812">MMDLSFPIKERLGEASFLALTSAAALINKNKFTEGIEALSTLRDSLAAEDFLPRAIVTHRINSANFMRGEYLQAYKGSQELMEAIAKKYEEVKEHEQESPEPLKEVEYVLLKEQVFVARCLNKIKDFTKAEDVCDDIIELIKGKEEVTKYHKFALKAHYMRAKNQLNLMEFRNAKKILEDEAKPILKQLIEKYHIYPEGQEADPAKDLVDNRYSFEYRKKYALYLKKFAFYDHSIEILIAILKDEIAYYNIQCVPKPEGVQEQKDDIPQILVEEISVFASEDRYIMKPDTNPYYQVRLSYYQIAKVFVFKLYAAKVSEAIGFAKKITVESQGDEEELFIANCYRLLKEVNLKSYSERNKEAIEEAQRCIERAIDIVTKIVGDGPNYLKARALLGLGDLHLARKQVDEAEKIVLEAQRMVGEIFSDNHPVILEFNQNLVDVYSSKSEESEKLKTLLISEKNLEIAKQFYGPESIFIVRHELALGSNKIGNLQLAEAQANIGNIRKIVQRYHDDNPRDLMNQYLFLGQVLVAITLMSTTSADSADRILTYVMMKQFEYVEGNREHPFLEQTVTNLAILKRTQQDFRYALQLFEQLRRIQEAAYGPDNEAIIYTYKNVGVCYLALGIPERAEEYYLKALNLMSLISDSQGIKDEEALKEDREQLASIYFNLYLSAMSNEDKLKAKEYNAKAMDLNILVHGPNSLQVSNGHFISANLSLRAGDANQAHLDMLEALKIFELEGDVEIKKAKDEMLLIRIRYYMNLGQINYIKGDYPEAYKWMQEGAKIAGDESNYTYETAEDFKKHNREIEAMRYKCDAKIKGVSSLDVKREAAKNKGGESEAEEGSYIPMISCFGLTSATAFALTFAIMRAAANK</sequence>
<evidence type="ECO:0000256" key="3">
    <source>
        <dbReference type="SAM" id="Phobius"/>
    </source>
</evidence>
<protein>
    <recommendedName>
        <fullName evidence="6">Tetratricopeptide repeat protein</fullName>
    </recommendedName>
</protein>
<name>A0A8J8NZW0_HALGN</name>
<dbReference type="SMART" id="SM00028">
    <property type="entry name" value="TPR"/>
    <property type="match status" value="4"/>
</dbReference>
<evidence type="ECO:0000256" key="2">
    <source>
        <dbReference type="ARBA" id="ARBA00022803"/>
    </source>
</evidence>
<proteinExistence type="predicted"/>
<dbReference type="SUPFAM" id="SSF48452">
    <property type="entry name" value="TPR-like"/>
    <property type="match status" value="2"/>
</dbReference>
<gene>
    <name evidence="4" type="ORF">FGO68_gene1510</name>
</gene>
<evidence type="ECO:0000313" key="5">
    <source>
        <dbReference type="Proteomes" id="UP000785679"/>
    </source>
</evidence>
<keyword evidence="1" id="KW-0677">Repeat</keyword>
<keyword evidence="2" id="KW-0802">TPR repeat</keyword>
<organism evidence="4 5">
    <name type="scientific">Halteria grandinella</name>
    <dbReference type="NCBI Taxonomy" id="5974"/>
    <lineage>
        <taxon>Eukaryota</taxon>
        <taxon>Sar</taxon>
        <taxon>Alveolata</taxon>
        <taxon>Ciliophora</taxon>
        <taxon>Intramacronucleata</taxon>
        <taxon>Spirotrichea</taxon>
        <taxon>Stichotrichia</taxon>
        <taxon>Sporadotrichida</taxon>
        <taxon>Halteriidae</taxon>
        <taxon>Halteria</taxon>
    </lineage>
</organism>
<dbReference type="PANTHER" id="PTHR45641">
    <property type="entry name" value="TETRATRICOPEPTIDE REPEAT PROTEIN (AFU_ORTHOLOGUE AFUA_6G03870)"/>
    <property type="match status" value="1"/>
</dbReference>
<keyword evidence="5" id="KW-1185">Reference proteome</keyword>
<feature type="transmembrane region" description="Helical" evidence="3">
    <location>
        <begin position="843"/>
        <end position="865"/>
    </location>
</feature>
<accession>A0A8J8NZW0</accession>
<dbReference type="EMBL" id="RRYP01001937">
    <property type="protein sequence ID" value="TNV85312.1"/>
    <property type="molecule type" value="Genomic_DNA"/>
</dbReference>
<dbReference type="Gene3D" id="1.25.40.10">
    <property type="entry name" value="Tetratricopeptide repeat domain"/>
    <property type="match status" value="4"/>
</dbReference>
<dbReference type="InterPro" id="IPR011990">
    <property type="entry name" value="TPR-like_helical_dom_sf"/>
</dbReference>
<reference evidence="4" key="1">
    <citation type="submission" date="2019-06" db="EMBL/GenBank/DDBJ databases">
        <authorList>
            <person name="Zheng W."/>
        </authorList>
    </citation>
    <scope>NUCLEOTIDE SEQUENCE</scope>
    <source>
        <strain evidence="4">QDHG01</strain>
    </source>
</reference>
<keyword evidence="3" id="KW-0472">Membrane</keyword>
<dbReference type="AlphaFoldDB" id="A0A8J8NZW0"/>
<comment type="caution">
    <text evidence="4">The sequence shown here is derived from an EMBL/GenBank/DDBJ whole genome shotgun (WGS) entry which is preliminary data.</text>
</comment>
<evidence type="ECO:0000256" key="1">
    <source>
        <dbReference type="ARBA" id="ARBA00022737"/>
    </source>
</evidence>
<dbReference type="Pfam" id="PF13432">
    <property type="entry name" value="TPR_16"/>
    <property type="match status" value="1"/>
</dbReference>
<keyword evidence="3" id="KW-0812">Transmembrane</keyword>
<dbReference type="Proteomes" id="UP000785679">
    <property type="component" value="Unassembled WGS sequence"/>
</dbReference>
<dbReference type="OrthoDB" id="381520at2759"/>
<evidence type="ECO:0008006" key="6">
    <source>
        <dbReference type="Google" id="ProtNLM"/>
    </source>
</evidence>
<keyword evidence="3" id="KW-1133">Transmembrane helix</keyword>